<comment type="similarity">
    <text evidence="4">Belongs to the PPP phosphatase family.</text>
</comment>
<evidence type="ECO:0000256" key="5">
    <source>
        <dbReference type="SAM" id="MobiDB-lite"/>
    </source>
</evidence>
<protein>
    <recommendedName>
        <fullName evidence="4">Serine/threonine-protein phosphatase</fullName>
        <ecNumber evidence="4">3.1.3.16</ecNumber>
    </recommendedName>
</protein>
<dbReference type="PANTHER" id="PTHR45668:SF5">
    <property type="entry name" value="SERINE_THREONINE-PROTEIN PHOSPHATASE 5"/>
    <property type="match status" value="1"/>
</dbReference>
<keyword evidence="3" id="KW-0464">Manganese</keyword>
<gene>
    <name evidence="7" type="ORF">PCOR1329_LOCUS66349</name>
</gene>
<feature type="domain" description="USP" evidence="6">
    <location>
        <begin position="402"/>
        <end position="660"/>
    </location>
</feature>
<evidence type="ECO:0000259" key="6">
    <source>
        <dbReference type="PROSITE" id="PS50235"/>
    </source>
</evidence>
<comment type="cofactor">
    <cofactor evidence="1">
        <name>Mn(2+)</name>
        <dbReference type="ChEBI" id="CHEBI:29035"/>
    </cofactor>
</comment>
<dbReference type="SUPFAM" id="SSF56300">
    <property type="entry name" value="Metallo-dependent phosphatases"/>
    <property type="match status" value="1"/>
</dbReference>
<name>A0ABN9WG58_9DINO</name>
<dbReference type="SMART" id="SM00156">
    <property type="entry name" value="PP2Ac"/>
    <property type="match status" value="1"/>
</dbReference>
<dbReference type="Gene3D" id="3.60.21.10">
    <property type="match status" value="1"/>
</dbReference>
<dbReference type="InterPro" id="IPR038765">
    <property type="entry name" value="Papain-like_cys_pep_sf"/>
</dbReference>
<feature type="region of interest" description="Disordered" evidence="5">
    <location>
        <begin position="32"/>
        <end position="57"/>
    </location>
</feature>
<keyword evidence="2" id="KW-0479">Metal-binding</keyword>
<organism evidence="7 8">
    <name type="scientific">Prorocentrum cordatum</name>
    <dbReference type="NCBI Taxonomy" id="2364126"/>
    <lineage>
        <taxon>Eukaryota</taxon>
        <taxon>Sar</taxon>
        <taxon>Alveolata</taxon>
        <taxon>Dinophyceae</taxon>
        <taxon>Prorocentrales</taxon>
        <taxon>Prorocentraceae</taxon>
        <taxon>Prorocentrum</taxon>
    </lineage>
</organism>
<keyword evidence="8" id="KW-1185">Reference proteome</keyword>
<dbReference type="InterPro" id="IPR001394">
    <property type="entry name" value="Peptidase_C19_UCH"/>
</dbReference>
<dbReference type="InterPro" id="IPR004843">
    <property type="entry name" value="Calcineurin-like_PHP"/>
</dbReference>
<dbReference type="Proteomes" id="UP001189429">
    <property type="component" value="Unassembled WGS sequence"/>
</dbReference>
<dbReference type="Pfam" id="PF00443">
    <property type="entry name" value="UCH"/>
    <property type="match status" value="1"/>
</dbReference>
<dbReference type="Pfam" id="PF00149">
    <property type="entry name" value="Metallophos"/>
    <property type="match status" value="1"/>
</dbReference>
<evidence type="ECO:0000256" key="2">
    <source>
        <dbReference type="ARBA" id="ARBA00022723"/>
    </source>
</evidence>
<dbReference type="Gene3D" id="3.90.70.10">
    <property type="entry name" value="Cysteine proteinases"/>
    <property type="match status" value="1"/>
</dbReference>
<evidence type="ECO:0000313" key="8">
    <source>
        <dbReference type="Proteomes" id="UP001189429"/>
    </source>
</evidence>
<dbReference type="PANTHER" id="PTHR45668">
    <property type="entry name" value="SERINE/THREONINE-PROTEIN PHOSPHATASE 5-RELATED"/>
    <property type="match status" value="1"/>
</dbReference>
<sequence>PSERGPLCALVGGAVACCWRWSGAFLAAPAPRGTPAGPRQPLLAGGASGKRLDGGRTGMRAEWVPRNSGFTDADLAAERRRAMALPDPPGYSGPRYTGRGSITDQWVKDLMEMQKGDVRLPKKDATLMVLDVIDILGKEPNVPSLSIPSGGSMSVVGDTHGQYWDLFTTLGITGPPGPGNPVVFNGDMVDRGSWSIEVVLSIFAMKLKDPQFVGINRGNHEMLEANMIYGFCGECEAKYGVDLFDLFSEAFRRLPLGHLVDNKVLILHAGMGGPDPRIWMPGQTHDPTDSIPLNSNLPTLAAIQAVDRNTEISPDAYQESIGPSSTDKAVVDERLLIDILWSDPRGGGGYGPSYRKSKGVYMYGPDVSAAFCEANGLQCIIRSHEVKADGFRWDHPKVVTVFSAPNYLDTGNNKAAVLKLTQSAPGSEVTITPTVYEAVKHPDLPPMHWQSVVAEKYPHLTRKMKKKGGSAMDFDDFGDSDFAGIMNFDEWEPDEAEAFQDAFKLDGYGRELKPGVPLFNLLEKFNGEKPFETIAKGGESREIRRYSLRRIPPYIVLIVKRFRNNNFFVEKNPTIVTFPLKGLDLRDYIHPDCQPANPETRYDLVANVCHDGKPEKGTYKVQVYHAPVAQWFEIHDLRVTAVLPQMVALTESYIQVYQRQDVKSDGEFGKFEMELPEMGQEVDTGVAAEIEMAPEDLAEAGIIIG</sequence>
<dbReference type="SUPFAM" id="SSF54001">
    <property type="entry name" value="Cysteine proteinases"/>
    <property type="match status" value="1"/>
</dbReference>
<reference evidence="7" key="1">
    <citation type="submission" date="2023-10" db="EMBL/GenBank/DDBJ databases">
        <authorList>
            <person name="Chen Y."/>
            <person name="Shah S."/>
            <person name="Dougan E. K."/>
            <person name="Thang M."/>
            <person name="Chan C."/>
        </authorList>
    </citation>
    <scope>NUCLEOTIDE SEQUENCE [LARGE SCALE GENOMIC DNA]</scope>
</reference>
<dbReference type="EC" id="3.1.3.16" evidence="4"/>
<dbReference type="PRINTS" id="PR00114">
    <property type="entry name" value="STPHPHTASE"/>
</dbReference>
<evidence type="ECO:0000256" key="4">
    <source>
        <dbReference type="RuleBase" id="RU004273"/>
    </source>
</evidence>
<evidence type="ECO:0000256" key="3">
    <source>
        <dbReference type="ARBA" id="ARBA00023211"/>
    </source>
</evidence>
<keyword evidence="4" id="KW-0378">Hydrolase</keyword>
<dbReference type="InterPro" id="IPR051134">
    <property type="entry name" value="PPP_phosphatase"/>
</dbReference>
<dbReference type="InterPro" id="IPR029052">
    <property type="entry name" value="Metallo-depent_PP-like"/>
</dbReference>
<comment type="caution">
    <text evidence="7">The sequence shown here is derived from an EMBL/GenBank/DDBJ whole genome shotgun (WGS) entry which is preliminary data.</text>
</comment>
<evidence type="ECO:0000256" key="1">
    <source>
        <dbReference type="ARBA" id="ARBA00001936"/>
    </source>
</evidence>
<dbReference type="PROSITE" id="PS50235">
    <property type="entry name" value="USP_3"/>
    <property type="match status" value="1"/>
</dbReference>
<evidence type="ECO:0000313" key="7">
    <source>
        <dbReference type="EMBL" id="CAK0884387.1"/>
    </source>
</evidence>
<proteinExistence type="inferred from homology"/>
<accession>A0ABN9WG58</accession>
<dbReference type="InterPro" id="IPR006186">
    <property type="entry name" value="Ser/Thr-sp_prot-phosphatase"/>
</dbReference>
<dbReference type="InterPro" id="IPR028889">
    <property type="entry name" value="USP"/>
</dbReference>
<comment type="catalytic activity">
    <reaction evidence="4">
        <text>O-phospho-L-threonyl-[protein] + H2O = L-threonyl-[protein] + phosphate</text>
        <dbReference type="Rhea" id="RHEA:47004"/>
        <dbReference type="Rhea" id="RHEA-COMP:11060"/>
        <dbReference type="Rhea" id="RHEA-COMP:11605"/>
        <dbReference type="ChEBI" id="CHEBI:15377"/>
        <dbReference type="ChEBI" id="CHEBI:30013"/>
        <dbReference type="ChEBI" id="CHEBI:43474"/>
        <dbReference type="ChEBI" id="CHEBI:61977"/>
        <dbReference type="EC" id="3.1.3.16"/>
    </reaction>
</comment>
<dbReference type="PROSITE" id="PS00125">
    <property type="entry name" value="SER_THR_PHOSPHATASE"/>
    <property type="match status" value="1"/>
</dbReference>
<dbReference type="EMBL" id="CAUYUJ010018538">
    <property type="protein sequence ID" value="CAK0884387.1"/>
    <property type="molecule type" value="Genomic_DNA"/>
</dbReference>
<feature type="non-terminal residue" evidence="7">
    <location>
        <position position="1"/>
    </location>
</feature>